<feature type="transmembrane region" description="Helical" evidence="1">
    <location>
        <begin position="141"/>
        <end position="164"/>
    </location>
</feature>
<dbReference type="AlphaFoldDB" id="A0AAU8C860"/>
<keyword evidence="1" id="KW-0812">Transmembrane</keyword>
<name>A0AAU8C860_9RHOB</name>
<keyword evidence="2" id="KW-0614">Plasmid</keyword>
<evidence type="ECO:0000256" key="1">
    <source>
        <dbReference type="SAM" id="Phobius"/>
    </source>
</evidence>
<dbReference type="EMBL" id="CP159196">
    <property type="protein sequence ID" value="XCF12224.1"/>
    <property type="molecule type" value="Genomic_DNA"/>
</dbReference>
<evidence type="ECO:0000313" key="2">
    <source>
        <dbReference type="EMBL" id="XCF12224.1"/>
    </source>
</evidence>
<organism evidence="2">
    <name type="scientific">Sulfitobacter sp. TCYB15</name>
    <dbReference type="NCBI Taxonomy" id="3229275"/>
    <lineage>
        <taxon>Bacteria</taxon>
        <taxon>Pseudomonadati</taxon>
        <taxon>Pseudomonadota</taxon>
        <taxon>Alphaproteobacteria</taxon>
        <taxon>Rhodobacterales</taxon>
        <taxon>Roseobacteraceae</taxon>
        <taxon>Sulfitobacter</taxon>
    </lineage>
</organism>
<geneLocation type="plasmid" evidence="2">
    <name>pZYJ03</name>
</geneLocation>
<gene>
    <name evidence="2" type="ORF">ABM428_16890</name>
</gene>
<sequence>MVSEVLMSFIAWRADQESKRLHSSEAGNPQIAQFSIKKALKNDFGREVVRMHWSHRPFATRYDVVRITYETNQIFVPILGLDGNEQVGIARLGYDLRKRLGVPNDAVGQETKFDLIIEQTGLWGQIYWYLCTKDPAVKVPAWLAFWSVLLGAAGLMLAIVNFYLT</sequence>
<proteinExistence type="predicted"/>
<accession>A0AAU8C860</accession>
<dbReference type="KEGG" id="suly:ABM428_16890"/>
<reference evidence="2" key="2">
    <citation type="submission" date="2024-06" db="EMBL/GenBank/DDBJ databases">
        <authorList>
            <person name="Deng Y."/>
        </authorList>
    </citation>
    <scope>NUCLEOTIDE SEQUENCE</scope>
    <source>
        <strain evidence="2">TCYB15</strain>
        <plasmid evidence="2">pZYJ03</plasmid>
    </source>
</reference>
<dbReference type="RefSeq" id="WP_353628650.1">
    <property type="nucleotide sequence ID" value="NZ_CP159196.1"/>
</dbReference>
<reference evidence="2" key="1">
    <citation type="journal article" date="2020" name="Int. J. Syst. Evol. Microbiol.">
        <title>Notification of changes in taxonomic opinion previously published outside the IJSEM.</title>
        <authorList>
            <person name="Oren A."/>
            <person name="Garrity G."/>
        </authorList>
    </citation>
    <scope>NUCLEOTIDE SEQUENCE</scope>
    <source>
        <strain evidence="2">TCYB15</strain>
    </source>
</reference>
<keyword evidence="1" id="KW-0472">Membrane</keyword>
<protein>
    <submittedName>
        <fullName evidence="2">Uncharacterized protein</fullName>
    </submittedName>
</protein>
<keyword evidence="1" id="KW-1133">Transmembrane helix</keyword>